<dbReference type="EMBL" id="CM000914">
    <property type="protein sequence ID" value="EFG03926.2"/>
    <property type="molecule type" value="Genomic_DNA"/>
</dbReference>
<proteinExistence type="predicted"/>
<geneLocation type="plasmid" evidence="2 3">
    <name>pSCL4</name>
</geneLocation>
<feature type="region of interest" description="Disordered" evidence="1">
    <location>
        <begin position="137"/>
        <end position="167"/>
    </location>
</feature>
<dbReference type="Proteomes" id="UP000002357">
    <property type="component" value="Plasmid pSCL4"/>
</dbReference>
<keyword evidence="3" id="KW-1185">Reference proteome</keyword>
<sequence length="413" mass="43111">MTGLPGPLSDPDAEAAAALVHACVTVLGWEFSYRGLPLTGDDAVHLVSGDPYAELMTVCRRFDAVTCPYGLGRLAEARLTRRGAVVPSFRTGLDSVTFLVLPDTGYRAARDRVTVASGDGGWIIPPPGAGRHALPTPNLAAPSAGSHGMAGATGPAPHGGHHRTARSGTAVTALRAVGSRLRGLMPRKAAGHEERVHRVPEPTATALGAGAGVLAMPVEFVVPVRWGACREDVLREWPGAQWWEGAPVLPVLARDLAARAAAWHAAAVAVGPGAGFPDPLLEGSNARALHRVIASHGWPDQFLVGREGAQAALEIALTCDGLPFLRTLLRHLATAVTRGRAPRHHQALLFDRVCVADGRPQRYGTQQRPGPDGTPVLWPVDEPGLLPERRAGAGLAPHPGALLHRPSGGTAAA</sequence>
<protein>
    <submittedName>
        <fullName evidence="2">Uncharacterized protein</fullName>
    </submittedName>
</protein>
<feature type="compositionally biased region" description="Low complexity" evidence="1">
    <location>
        <begin position="392"/>
        <end position="404"/>
    </location>
</feature>
<dbReference type="OrthoDB" id="22038at2"/>
<name>D5SJ33_STRCL</name>
<accession>D5SJ33</accession>
<reference evidence="2 3" key="1">
    <citation type="journal article" date="2010" name="Genome Biol. Evol.">
        <title>The sequence of a 1.8-mb bacterial linear plasmid reveals a rich evolutionary reservoir of secondary metabolic pathways.</title>
        <authorList>
            <person name="Medema M.H."/>
            <person name="Trefzer A."/>
            <person name="Kovalchuk A."/>
            <person name="van den Berg M."/>
            <person name="Mueller U."/>
            <person name="Heijne W."/>
            <person name="Wu L."/>
            <person name="Alam M.T."/>
            <person name="Ronning C.M."/>
            <person name="Nierman W.C."/>
            <person name="Bovenberg R.A.L."/>
            <person name="Breitling R."/>
            <person name="Takano E."/>
        </authorList>
    </citation>
    <scope>NUCLEOTIDE SEQUENCE [LARGE SCALE GENOMIC DNA]</scope>
    <source>
        <strain evidence="3">ATCC 27064 / DSM 738 / JCM 4710 / NBRC 13307 / NCIMB 12785 / NRRL 3585 / VKM Ac-602</strain>
        <plasmid evidence="2">pSCL4</plasmid>
    </source>
</reference>
<dbReference type="eggNOG" id="COG4403">
    <property type="taxonomic scope" value="Bacteria"/>
</dbReference>
<dbReference type="InterPro" id="IPR046732">
    <property type="entry name" value="DUF6624"/>
</dbReference>
<dbReference type="Pfam" id="PF20329">
    <property type="entry name" value="DUF6624"/>
    <property type="match status" value="1"/>
</dbReference>
<dbReference type="RefSeq" id="WP_003963092.1">
    <property type="nucleotide sequence ID" value="NZ_CM000914.1"/>
</dbReference>
<evidence type="ECO:0000256" key="1">
    <source>
        <dbReference type="SAM" id="MobiDB-lite"/>
    </source>
</evidence>
<evidence type="ECO:0000313" key="3">
    <source>
        <dbReference type="Proteomes" id="UP000002357"/>
    </source>
</evidence>
<feature type="region of interest" description="Disordered" evidence="1">
    <location>
        <begin position="360"/>
        <end position="413"/>
    </location>
</feature>
<gene>
    <name evidence="2" type="ORF">SCLAV_p0436</name>
</gene>
<dbReference type="GeneID" id="93733590"/>
<feature type="compositionally biased region" description="Low complexity" evidence="1">
    <location>
        <begin position="147"/>
        <end position="158"/>
    </location>
</feature>
<organism evidence="2 3">
    <name type="scientific">Streptomyces clavuligerus</name>
    <dbReference type="NCBI Taxonomy" id="1901"/>
    <lineage>
        <taxon>Bacteria</taxon>
        <taxon>Bacillati</taxon>
        <taxon>Actinomycetota</taxon>
        <taxon>Actinomycetes</taxon>
        <taxon>Kitasatosporales</taxon>
        <taxon>Streptomycetaceae</taxon>
        <taxon>Streptomyces</taxon>
    </lineage>
</organism>
<dbReference type="AlphaFoldDB" id="D5SJ33"/>
<evidence type="ECO:0000313" key="2">
    <source>
        <dbReference type="EMBL" id="EFG03926.2"/>
    </source>
</evidence>
<keyword evidence="2" id="KW-0614">Plasmid</keyword>